<proteinExistence type="predicted"/>
<dbReference type="Pfam" id="PF23598">
    <property type="entry name" value="LRR_14"/>
    <property type="match status" value="1"/>
</dbReference>
<dbReference type="SMART" id="SM00364">
    <property type="entry name" value="LRR_BAC"/>
    <property type="match status" value="5"/>
</dbReference>
<accession>A0A917DPG0</accession>
<reference evidence="5" key="1">
    <citation type="journal article" date="2014" name="Int. J. Syst. Evol. Microbiol.">
        <title>Complete genome sequence of Corynebacterium casei LMG S-19264T (=DSM 44701T), isolated from a smear-ripened cheese.</title>
        <authorList>
            <consortium name="US DOE Joint Genome Institute (JGI-PGF)"/>
            <person name="Walter F."/>
            <person name="Albersmeier A."/>
            <person name="Kalinowski J."/>
            <person name="Ruckert C."/>
        </authorList>
    </citation>
    <scope>NUCLEOTIDE SEQUENCE</scope>
    <source>
        <strain evidence="5">CGMCC 1.15958</strain>
    </source>
</reference>
<dbReference type="Gene3D" id="3.80.10.10">
    <property type="entry name" value="Ribonuclease Inhibitor"/>
    <property type="match status" value="2"/>
</dbReference>
<comment type="caution">
    <text evidence="5">The sequence shown here is derived from an EMBL/GenBank/DDBJ whole genome shotgun (WGS) entry which is preliminary data.</text>
</comment>
<evidence type="ECO:0000256" key="3">
    <source>
        <dbReference type="SAM" id="SignalP"/>
    </source>
</evidence>
<sequence length="472" mass="55524">MKKLLIIFFYASVSAFAQPKVYRADEFEAKVMPPRLQNSEYPNLSRVSDDGRNNGVMKYDLELRKLNFDFRKFAISKQIDLSAFEKKYAMPINLLFKEQGKLEYIVFGFNRMVVNKQVFFDTLNANEDKQFRELIGNYFQNADFSNLKNTQKCSIYTSVALGKELRKNRKNMISTIEMAESCNQPDTVKSLVLNKLNLEKFPDVVFRFKNLEKLDLSDNYIEQVPKQIWELKKLKQLSLSGNYIDYSTFKFYKNKHLKDLNLQFTGMAELPKSLKKNRKLEVLFVGNNKIEFRKNDFRRMSNLKALNLYNVRTEILPKSIGKLKNLEELDLYHNELKFLPKEVCELSKLKTLAVANNQLWNLPEEITKLTNLQTLYAHHNRLNTLPTLPNLKLLDIGYNLFKVFPEEVYQLKDLEEFDITHNEIMDIPEGLLALNKLQKVFIKGNEFYKTDKPDDKLTKLTDSLEKRQVMVR</sequence>
<dbReference type="EMBL" id="BMKK01000004">
    <property type="protein sequence ID" value="GGD58447.1"/>
    <property type="molecule type" value="Genomic_DNA"/>
</dbReference>
<name>A0A917DPG0_9BACT</name>
<feature type="domain" description="Disease resistance R13L4/SHOC-2-like LRR" evidence="4">
    <location>
        <begin position="296"/>
        <end position="377"/>
    </location>
</feature>
<dbReference type="SMART" id="SM00365">
    <property type="entry name" value="LRR_SD22"/>
    <property type="match status" value="6"/>
</dbReference>
<dbReference type="InterPro" id="IPR001611">
    <property type="entry name" value="Leu-rich_rpt"/>
</dbReference>
<keyword evidence="2" id="KW-0677">Repeat</keyword>
<gene>
    <name evidence="5" type="ORF">GCM10011514_23080</name>
</gene>
<dbReference type="SMART" id="SM00369">
    <property type="entry name" value="LRR_TYP"/>
    <property type="match status" value="5"/>
</dbReference>
<dbReference type="SUPFAM" id="SSF52058">
    <property type="entry name" value="L domain-like"/>
    <property type="match status" value="1"/>
</dbReference>
<dbReference type="InterPro" id="IPR003591">
    <property type="entry name" value="Leu-rich_rpt_typical-subtyp"/>
</dbReference>
<dbReference type="Pfam" id="PF13855">
    <property type="entry name" value="LRR_8"/>
    <property type="match status" value="1"/>
</dbReference>
<feature type="chain" id="PRO_5037667738" description="Disease resistance R13L4/SHOC-2-like LRR domain-containing protein" evidence="3">
    <location>
        <begin position="18"/>
        <end position="472"/>
    </location>
</feature>
<evidence type="ECO:0000313" key="6">
    <source>
        <dbReference type="Proteomes" id="UP000609064"/>
    </source>
</evidence>
<dbReference type="PANTHER" id="PTHR48051">
    <property type="match status" value="1"/>
</dbReference>
<feature type="signal peptide" evidence="3">
    <location>
        <begin position="1"/>
        <end position="17"/>
    </location>
</feature>
<reference evidence="5" key="2">
    <citation type="submission" date="2020-09" db="EMBL/GenBank/DDBJ databases">
        <authorList>
            <person name="Sun Q."/>
            <person name="Zhou Y."/>
        </authorList>
    </citation>
    <scope>NUCLEOTIDE SEQUENCE</scope>
    <source>
        <strain evidence="5">CGMCC 1.15958</strain>
    </source>
</reference>
<protein>
    <recommendedName>
        <fullName evidence="4">Disease resistance R13L4/SHOC-2-like LRR domain-containing protein</fullName>
    </recommendedName>
</protein>
<keyword evidence="3" id="KW-0732">Signal</keyword>
<evidence type="ECO:0000256" key="2">
    <source>
        <dbReference type="ARBA" id="ARBA00022737"/>
    </source>
</evidence>
<dbReference type="GO" id="GO:0005737">
    <property type="term" value="C:cytoplasm"/>
    <property type="evidence" value="ECO:0007669"/>
    <property type="project" value="TreeGrafter"/>
</dbReference>
<evidence type="ECO:0000259" key="4">
    <source>
        <dbReference type="Pfam" id="PF23598"/>
    </source>
</evidence>
<dbReference type="PROSITE" id="PS51450">
    <property type="entry name" value="LRR"/>
    <property type="match status" value="3"/>
</dbReference>
<dbReference type="Proteomes" id="UP000609064">
    <property type="component" value="Unassembled WGS sequence"/>
</dbReference>
<evidence type="ECO:0000313" key="5">
    <source>
        <dbReference type="EMBL" id="GGD58447.1"/>
    </source>
</evidence>
<dbReference type="InterPro" id="IPR055414">
    <property type="entry name" value="LRR_R13L4/SHOC2-like"/>
</dbReference>
<dbReference type="PANTHER" id="PTHR48051:SF1">
    <property type="entry name" value="RAS SUPPRESSOR PROTEIN 1"/>
    <property type="match status" value="1"/>
</dbReference>
<dbReference type="AlphaFoldDB" id="A0A917DPG0"/>
<organism evidence="5 6">
    <name type="scientific">Emticicia aquatilis</name>
    <dbReference type="NCBI Taxonomy" id="1537369"/>
    <lineage>
        <taxon>Bacteria</taxon>
        <taxon>Pseudomonadati</taxon>
        <taxon>Bacteroidota</taxon>
        <taxon>Cytophagia</taxon>
        <taxon>Cytophagales</taxon>
        <taxon>Leadbetterellaceae</taxon>
        <taxon>Emticicia</taxon>
    </lineage>
</organism>
<evidence type="ECO:0000256" key="1">
    <source>
        <dbReference type="ARBA" id="ARBA00022614"/>
    </source>
</evidence>
<dbReference type="InterPro" id="IPR050216">
    <property type="entry name" value="LRR_domain-containing"/>
</dbReference>
<keyword evidence="1" id="KW-0433">Leucine-rich repeat</keyword>
<keyword evidence="6" id="KW-1185">Reference proteome</keyword>
<dbReference type="RefSeq" id="WP_188766237.1">
    <property type="nucleotide sequence ID" value="NZ_BMKK01000004.1"/>
</dbReference>
<dbReference type="InterPro" id="IPR032675">
    <property type="entry name" value="LRR_dom_sf"/>
</dbReference>